<organism evidence="2 3">
    <name type="scientific">Candidatus Aeolococcus gillhamiae</name>
    <dbReference type="NCBI Taxonomy" id="3127015"/>
    <lineage>
        <taxon>Bacteria</taxon>
        <taxon>Bacillati</taxon>
        <taxon>Candidatus Dormiibacterota</taxon>
        <taxon>Candidatus Dormibacteria</taxon>
        <taxon>Candidatus Aeolococcales</taxon>
        <taxon>Candidatus Aeolococcaceae</taxon>
        <taxon>Candidatus Aeolococcus</taxon>
    </lineage>
</organism>
<evidence type="ECO:0000313" key="3">
    <source>
        <dbReference type="Proteomes" id="UP000248724"/>
    </source>
</evidence>
<name>A0A2W5ZZT0_9BACT</name>
<evidence type="ECO:0000313" key="2">
    <source>
        <dbReference type="EMBL" id="PZR78778.1"/>
    </source>
</evidence>
<proteinExistence type="predicted"/>
<dbReference type="EMBL" id="QHBU01000243">
    <property type="protein sequence ID" value="PZR78778.1"/>
    <property type="molecule type" value="Genomic_DNA"/>
</dbReference>
<evidence type="ECO:0000259" key="1">
    <source>
        <dbReference type="Pfam" id="PF01402"/>
    </source>
</evidence>
<reference evidence="2 3" key="1">
    <citation type="journal article" date="2017" name="Nature">
        <title>Atmospheric trace gases support primary production in Antarctic desert surface soil.</title>
        <authorList>
            <person name="Ji M."/>
            <person name="Greening C."/>
            <person name="Vanwonterghem I."/>
            <person name="Carere C.R."/>
            <person name="Bay S.K."/>
            <person name="Steen J.A."/>
            <person name="Montgomery K."/>
            <person name="Lines T."/>
            <person name="Beardall J."/>
            <person name="van Dorst J."/>
            <person name="Snape I."/>
            <person name="Stott M.B."/>
            <person name="Hugenholtz P."/>
            <person name="Ferrari B.C."/>
        </authorList>
    </citation>
    <scope>NUCLEOTIDE SEQUENCE [LARGE SCALE GENOMIC DNA]</scope>
    <source>
        <strain evidence="2">RRmetagenome_bin12</strain>
    </source>
</reference>
<dbReference type="Proteomes" id="UP000248724">
    <property type="component" value="Unassembled WGS sequence"/>
</dbReference>
<dbReference type="AlphaFoldDB" id="A0A2W5ZZT0"/>
<gene>
    <name evidence="2" type="ORF">DLM65_12110</name>
</gene>
<dbReference type="Pfam" id="PF01402">
    <property type="entry name" value="RHH_1"/>
    <property type="match status" value="1"/>
</dbReference>
<comment type="caution">
    <text evidence="2">The sequence shown here is derived from an EMBL/GenBank/DDBJ whole genome shotgun (WGS) entry which is preliminary data.</text>
</comment>
<accession>A0A2W5ZZT0</accession>
<sequence>MSKRLQVLLDEAELRHLRNAARRQGLPVSEWVRRAIREARRREPEGDIEAKLKAVRAAVRHQFPTADIAQMLEETERGYTAAPPE</sequence>
<feature type="domain" description="Ribbon-helix-helix protein CopG" evidence="1">
    <location>
        <begin position="3"/>
        <end position="43"/>
    </location>
</feature>
<dbReference type="GO" id="GO:0006355">
    <property type="term" value="P:regulation of DNA-templated transcription"/>
    <property type="evidence" value="ECO:0007669"/>
    <property type="project" value="InterPro"/>
</dbReference>
<protein>
    <submittedName>
        <fullName evidence="2">Antitoxin</fullName>
    </submittedName>
</protein>
<dbReference type="InterPro" id="IPR002145">
    <property type="entry name" value="CopG"/>
</dbReference>